<sequence>MNMHWVADGPRRLLGRKQEQQALTELLTAAREGRSGVLVLRGEAGIGKTSLLRYTLARASGFRTVRIAGAESEMELAYAGLHQLCAPLMGRLDRLPGPQQRALQVALGLAAGDTPDRLIVGLAVLTLLSEASRERPTICVVDDAQWVDAESLLALAFVARRLLADPIVMLFAACQRREDRILSDLPELTVRGLGDHDARDLLTATVPGGLDERVRDNIVAESQGNPLALMELHRVLSPAELAGGFGLAEASQLTSRLERAFGRQLADLPAETKTVLLIAASDPTGEPRWLAAAVDRLGIADEAVEAAQATDLVSIGGRIRFRHPLVRSSIYRGASLSERRRVHRALAEVVDGPTADEHRAWHLGHAATAPDERIAGQLEQSAHRARARSGVAAAAAFLEFAVELTPDPERRARRTLAAAEAKLDAGAPEAASKLLVLAQDTTTDELLSARIGVLRARSACPSGRGGDTTQLMLATARRLERLDPELCREAYLEALIAAILAGRLARGPDTAAAAVAAAARQAPAVGERPRLIDLLLDAVVSRVVDGYTAAAPRLRAALDEFLRADAADRVDVRWYDVATRIALDLFDHEAFDLIAARQLELLRGAGLLAQLPTGLGALAAADVFDGRPAAAAAHLSEAEAITAAIAGPNWRRSDPLVAAYQGQEKRCRDIVAATVNGEAVEHGQGFSIAAGLFALAVLSNSLAQYTEALTACESALQYDDPGICGYVLVEMVEAATRSGDVPTATEAVERLVERTDAAATSTALGLAARSRALLTEGEAAEAEYLLAIEHLEKSPAVVFLARAHLVYGEWLRRQGRRVDARAALRTALEMFTAMGADGFAERAAREVEATGERVSKRSGDIVNGLTAQEHFISRLARDGQSNSEIAAQLFISPRTVEWHMSKIFTKLGVTSRRELRKMELPAPVSADQVTDATMPSAAPRRPG</sequence>
<evidence type="ECO:0000256" key="3">
    <source>
        <dbReference type="SAM" id="MobiDB-lite"/>
    </source>
</evidence>
<dbReference type="Proteomes" id="UP001084650">
    <property type="component" value="Unassembled WGS sequence"/>
</dbReference>
<dbReference type="RefSeq" id="WP_268785288.1">
    <property type="nucleotide sequence ID" value="NZ_JAPQYE010000001.1"/>
</dbReference>
<keyword evidence="6" id="KW-1185">Reference proteome</keyword>
<dbReference type="PRINTS" id="PR00038">
    <property type="entry name" value="HTHLUXR"/>
</dbReference>
<dbReference type="PANTHER" id="PTHR16305">
    <property type="entry name" value="TESTICULAR SOLUBLE ADENYLYL CYCLASE"/>
    <property type="match status" value="1"/>
</dbReference>
<dbReference type="SMART" id="SM00421">
    <property type="entry name" value="HTH_LUXR"/>
    <property type="match status" value="1"/>
</dbReference>
<protein>
    <submittedName>
        <fullName evidence="5">AAA family ATPase</fullName>
    </submittedName>
</protein>
<comment type="caution">
    <text evidence="5">The sequence shown here is derived from an EMBL/GenBank/DDBJ whole genome shotgun (WGS) entry which is preliminary data.</text>
</comment>
<proteinExistence type="predicted"/>
<dbReference type="PANTHER" id="PTHR16305:SF35">
    <property type="entry name" value="TRANSCRIPTIONAL ACTIVATOR DOMAIN"/>
    <property type="match status" value="1"/>
</dbReference>
<organism evidence="5 6">
    <name type="scientific">Mycolicibacterium iranicum</name>
    <name type="common">Mycobacterium iranicum</name>
    <dbReference type="NCBI Taxonomy" id="912594"/>
    <lineage>
        <taxon>Bacteria</taxon>
        <taxon>Bacillati</taxon>
        <taxon>Actinomycetota</taxon>
        <taxon>Actinomycetes</taxon>
        <taxon>Mycobacteriales</taxon>
        <taxon>Mycobacteriaceae</taxon>
        <taxon>Mycolicibacterium</taxon>
    </lineage>
</organism>
<evidence type="ECO:0000313" key="5">
    <source>
        <dbReference type="EMBL" id="MCZ0727125.1"/>
    </source>
</evidence>
<dbReference type="Gene3D" id="3.40.50.300">
    <property type="entry name" value="P-loop containing nucleotide triphosphate hydrolases"/>
    <property type="match status" value="1"/>
</dbReference>
<accession>A0ABT4HA96</accession>
<evidence type="ECO:0000313" key="6">
    <source>
        <dbReference type="Proteomes" id="UP001084650"/>
    </source>
</evidence>
<dbReference type="Pfam" id="PF00196">
    <property type="entry name" value="GerE"/>
    <property type="match status" value="1"/>
</dbReference>
<dbReference type="InterPro" id="IPR041664">
    <property type="entry name" value="AAA_16"/>
</dbReference>
<gene>
    <name evidence="5" type="ORF">OY187_03630</name>
</gene>
<evidence type="ECO:0000256" key="2">
    <source>
        <dbReference type="ARBA" id="ARBA00022840"/>
    </source>
</evidence>
<dbReference type="SUPFAM" id="SSF46894">
    <property type="entry name" value="C-terminal effector domain of the bipartite response regulators"/>
    <property type="match status" value="1"/>
</dbReference>
<feature type="region of interest" description="Disordered" evidence="3">
    <location>
        <begin position="920"/>
        <end position="943"/>
    </location>
</feature>
<dbReference type="SUPFAM" id="SSF48452">
    <property type="entry name" value="TPR-like"/>
    <property type="match status" value="1"/>
</dbReference>
<dbReference type="InterPro" id="IPR036388">
    <property type="entry name" value="WH-like_DNA-bd_sf"/>
</dbReference>
<dbReference type="InterPro" id="IPR016032">
    <property type="entry name" value="Sig_transdc_resp-reg_C-effctor"/>
</dbReference>
<keyword evidence="2" id="KW-0067">ATP-binding</keyword>
<dbReference type="EMBL" id="JAPQYE010000001">
    <property type="protein sequence ID" value="MCZ0727125.1"/>
    <property type="molecule type" value="Genomic_DNA"/>
</dbReference>
<dbReference type="InterPro" id="IPR027417">
    <property type="entry name" value="P-loop_NTPase"/>
</dbReference>
<dbReference type="Gene3D" id="1.10.10.10">
    <property type="entry name" value="Winged helix-like DNA-binding domain superfamily/Winged helix DNA-binding domain"/>
    <property type="match status" value="1"/>
</dbReference>
<name>A0ABT4HA96_MYCIR</name>
<dbReference type="InterPro" id="IPR000792">
    <property type="entry name" value="Tscrpt_reg_LuxR_C"/>
</dbReference>
<keyword evidence="1" id="KW-0547">Nucleotide-binding</keyword>
<reference evidence="5" key="1">
    <citation type="submission" date="2022-12" db="EMBL/GenBank/DDBJ databases">
        <title>Whole genome sequence of Mycolicibacterium iranicum strain SBH312.</title>
        <authorList>
            <person name="Jani J."/>
            <person name="Arifin Mustapha Z."/>
            <person name="Ahmed K."/>
            <person name="Kai Ling C."/>
        </authorList>
    </citation>
    <scope>NUCLEOTIDE SEQUENCE</scope>
    <source>
        <strain evidence="5">SBH312</strain>
    </source>
</reference>
<dbReference type="PROSITE" id="PS50043">
    <property type="entry name" value="HTH_LUXR_2"/>
    <property type="match status" value="1"/>
</dbReference>
<dbReference type="SUPFAM" id="SSF52540">
    <property type="entry name" value="P-loop containing nucleoside triphosphate hydrolases"/>
    <property type="match status" value="1"/>
</dbReference>
<feature type="domain" description="HTH luxR-type" evidence="4">
    <location>
        <begin position="858"/>
        <end position="922"/>
    </location>
</feature>
<dbReference type="Pfam" id="PF13191">
    <property type="entry name" value="AAA_16"/>
    <property type="match status" value="1"/>
</dbReference>
<dbReference type="InterPro" id="IPR011990">
    <property type="entry name" value="TPR-like_helical_dom_sf"/>
</dbReference>
<dbReference type="CDD" id="cd06170">
    <property type="entry name" value="LuxR_C_like"/>
    <property type="match status" value="1"/>
</dbReference>
<evidence type="ECO:0000259" key="4">
    <source>
        <dbReference type="PROSITE" id="PS50043"/>
    </source>
</evidence>
<dbReference type="Gene3D" id="1.25.40.10">
    <property type="entry name" value="Tetratricopeptide repeat domain"/>
    <property type="match status" value="1"/>
</dbReference>
<evidence type="ECO:0000256" key="1">
    <source>
        <dbReference type="ARBA" id="ARBA00022741"/>
    </source>
</evidence>